<dbReference type="EMBL" id="QUNF01000019">
    <property type="protein sequence ID" value="REG83070.1"/>
    <property type="molecule type" value="Genomic_DNA"/>
</dbReference>
<dbReference type="PROSITE" id="PS51257">
    <property type="entry name" value="PROKAR_LIPOPROTEIN"/>
    <property type="match status" value="1"/>
</dbReference>
<comment type="caution">
    <text evidence="1">The sequence shown here is derived from an EMBL/GenBank/DDBJ whole genome shotgun (WGS) entry which is preliminary data.</text>
</comment>
<dbReference type="OrthoDB" id="838897at2"/>
<sequence length="281" mass="31839">MKKIIFGLIILMPILMSCEEDEDKVIQTDLTKEAAELFSISKDWNESLYFAMLSWEQYQQLDSVGLPSCPVISLDEKAKEVTLDFLSNTVCDQAGEYARSGRLIIKFDTTTISPIKKWTMEYDEYRFGSNSIEGIRSFSSEDSLQVSEEFIEIIERTQAELSSEFSGKFLHTKDYLSDSLTTDSLRIHSLLSLTSVGRITGVNAAGRDFKITMDTPVIHSISCYQQNEILPSNGKENWFVARRENSEVTYTVTYEPLLEDCKVSATAILPDGRKLLLNPNE</sequence>
<dbReference type="AlphaFoldDB" id="A0A3E0DJX8"/>
<organism evidence="1 2">
    <name type="scientific">Algoriphagus antarcticus</name>
    <dbReference type="NCBI Taxonomy" id="238540"/>
    <lineage>
        <taxon>Bacteria</taxon>
        <taxon>Pseudomonadati</taxon>
        <taxon>Bacteroidota</taxon>
        <taxon>Cytophagia</taxon>
        <taxon>Cytophagales</taxon>
        <taxon>Cyclobacteriaceae</taxon>
        <taxon>Algoriphagus</taxon>
    </lineage>
</organism>
<accession>A0A3E0DJX8</accession>
<evidence type="ECO:0000313" key="1">
    <source>
        <dbReference type="EMBL" id="REG83070.1"/>
    </source>
</evidence>
<reference evidence="1 2" key="1">
    <citation type="submission" date="2018-08" db="EMBL/GenBank/DDBJ databases">
        <title>Genomic Encyclopedia of Archaeal and Bacterial Type Strains, Phase II (KMG-II): from individual species to whole genera.</title>
        <authorList>
            <person name="Goeker M."/>
        </authorList>
    </citation>
    <scope>NUCLEOTIDE SEQUENCE [LARGE SCALE GENOMIC DNA]</scope>
    <source>
        <strain evidence="1 2">DSM 15986</strain>
    </source>
</reference>
<evidence type="ECO:0000313" key="2">
    <source>
        <dbReference type="Proteomes" id="UP000256405"/>
    </source>
</evidence>
<gene>
    <name evidence="1" type="ORF">C8N25_11934</name>
</gene>
<dbReference type="RefSeq" id="WP_086542201.1">
    <property type="nucleotide sequence ID" value="NZ_MSSW01000044.1"/>
</dbReference>
<keyword evidence="2" id="KW-1185">Reference proteome</keyword>
<dbReference type="Proteomes" id="UP000256405">
    <property type="component" value="Unassembled WGS sequence"/>
</dbReference>
<proteinExistence type="predicted"/>
<protein>
    <submittedName>
        <fullName evidence="1">Uncharacterized protein</fullName>
    </submittedName>
</protein>
<name>A0A3E0DJX8_9BACT</name>